<dbReference type="Proteomes" id="UP000243605">
    <property type="component" value="Unassembled WGS sequence"/>
</dbReference>
<evidence type="ECO:0000313" key="2">
    <source>
        <dbReference type="EMBL" id="SEW07502.1"/>
    </source>
</evidence>
<feature type="transmembrane region" description="Helical" evidence="1">
    <location>
        <begin position="7"/>
        <end position="28"/>
    </location>
</feature>
<protein>
    <submittedName>
        <fullName evidence="2">Uncharacterized protein</fullName>
    </submittedName>
</protein>
<feature type="transmembrane region" description="Helical" evidence="1">
    <location>
        <begin position="48"/>
        <end position="71"/>
    </location>
</feature>
<name>A0A662Z6F0_9STAP</name>
<reference evidence="2 3" key="1">
    <citation type="submission" date="2016-10" db="EMBL/GenBank/DDBJ databases">
        <authorList>
            <person name="Varghese N."/>
            <person name="Submissions S."/>
        </authorList>
    </citation>
    <scope>NUCLEOTIDE SEQUENCE [LARGE SCALE GENOMIC DNA]</scope>
    <source>
        <strain evidence="2 3">IBRC-M10081</strain>
    </source>
</reference>
<dbReference type="EMBL" id="FOIT01000004">
    <property type="protein sequence ID" value="SEW07502.1"/>
    <property type="molecule type" value="Genomic_DNA"/>
</dbReference>
<evidence type="ECO:0000313" key="3">
    <source>
        <dbReference type="Proteomes" id="UP000243605"/>
    </source>
</evidence>
<dbReference type="AlphaFoldDB" id="A0A662Z6F0"/>
<keyword evidence="1" id="KW-0812">Transmembrane</keyword>
<organism evidence="2 3">
    <name type="scientific">Aliicoccus persicus</name>
    <dbReference type="NCBI Taxonomy" id="930138"/>
    <lineage>
        <taxon>Bacteria</taxon>
        <taxon>Bacillati</taxon>
        <taxon>Bacillota</taxon>
        <taxon>Bacilli</taxon>
        <taxon>Bacillales</taxon>
        <taxon>Staphylococcaceae</taxon>
        <taxon>Aliicoccus</taxon>
    </lineage>
</organism>
<evidence type="ECO:0000256" key="1">
    <source>
        <dbReference type="SAM" id="Phobius"/>
    </source>
</evidence>
<sequence>MKGKKEQLILGSVFLIAGGFIVTLERLINHVYWLGQVHTGAFPTVPESGVFSNLFVSLFLLIGVNFFILYFKDYFKEIH</sequence>
<proteinExistence type="predicted"/>
<keyword evidence="3" id="KW-1185">Reference proteome</keyword>
<keyword evidence="1" id="KW-0472">Membrane</keyword>
<keyword evidence="1" id="KW-1133">Transmembrane helix</keyword>
<gene>
    <name evidence="2" type="ORF">SAMN05192557_1500</name>
</gene>
<dbReference type="OrthoDB" id="2456745at2"/>
<dbReference type="RefSeq" id="WP_091475347.1">
    <property type="nucleotide sequence ID" value="NZ_FOIT01000004.1"/>
</dbReference>
<accession>A0A662Z6F0</accession>